<gene>
    <name evidence="5" type="ORF">ENP94_02420</name>
    <name evidence="6" type="ORF">ENS16_02085</name>
</gene>
<dbReference type="SUPFAM" id="SSF102114">
    <property type="entry name" value="Radical SAM enzymes"/>
    <property type="match status" value="1"/>
</dbReference>
<dbReference type="SFLD" id="SFLDG01084">
    <property type="entry name" value="Uncharacterised_Radical_SAM_Su"/>
    <property type="match status" value="1"/>
</dbReference>
<dbReference type="InterPro" id="IPR040086">
    <property type="entry name" value="MJ0683-like"/>
</dbReference>
<dbReference type="EMBL" id="DSTU01000003">
    <property type="protein sequence ID" value="HFJ53465.1"/>
    <property type="molecule type" value="Genomic_DNA"/>
</dbReference>
<organism evidence="5">
    <name type="scientific">candidate division WOR-3 bacterium</name>
    <dbReference type="NCBI Taxonomy" id="2052148"/>
    <lineage>
        <taxon>Bacteria</taxon>
        <taxon>Bacteria division WOR-3</taxon>
    </lineage>
</organism>
<name>A0A7C1SCF2_UNCW3</name>
<proteinExistence type="predicted"/>
<dbReference type="InterPro" id="IPR007197">
    <property type="entry name" value="rSAM"/>
</dbReference>
<keyword evidence="3" id="KW-0411">Iron-sulfur</keyword>
<comment type="caution">
    <text evidence="5">The sequence shown here is derived from an EMBL/GenBank/DDBJ whole genome shotgun (WGS) entry which is preliminary data.</text>
</comment>
<feature type="domain" description="Radical SAM core" evidence="4">
    <location>
        <begin position="33"/>
        <end position="198"/>
    </location>
</feature>
<dbReference type="Gene3D" id="3.80.30.30">
    <property type="match status" value="1"/>
</dbReference>
<evidence type="ECO:0000256" key="2">
    <source>
        <dbReference type="ARBA" id="ARBA00023004"/>
    </source>
</evidence>
<sequence>MAFARDDNKVLVRTRRCRSALNRTGIPGGDYCVNPYLGCTHNCLYCYASFMLKYSGINEPWGSFVEAKINLPDVLKRQARKPGTVLLGTVCDPYQPAEREFQLSRQVLSILGERGYNVEVMTKSDLVLRDIDLLSRFPGFSVELTITTLDAKISRAFEPGAPLPERRLIALKELNRAGVETTVFIGPLLPGISDSCRQIEELLLAVKAAGGQRVLFDRLNYLKQKFIRLKPVIEKEFPATIPAWNQALTAPDQYSAALRSRIQEALADSGLKGRIIF</sequence>
<evidence type="ECO:0000313" key="5">
    <source>
        <dbReference type="EMBL" id="HEA86846.1"/>
    </source>
</evidence>
<dbReference type="GO" id="GO:0051536">
    <property type="term" value="F:iron-sulfur cluster binding"/>
    <property type="evidence" value="ECO:0007669"/>
    <property type="project" value="UniProtKB-KW"/>
</dbReference>
<evidence type="ECO:0000256" key="3">
    <source>
        <dbReference type="ARBA" id="ARBA00023014"/>
    </source>
</evidence>
<dbReference type="GO" id="GO:0046872">
    <property type="term" value="F:metal ion binding"/>
    <property type="evidence" value="ECO:0007669"/>
    <property type="project" value="UniProtKB-KW"/>
</dbReference>
<dbReference type="AlphaFoldDB" id="A0A7C1SCF2"/>
<keyword evidence="1" id="KW-0479">Metal-binding</keyword>
<dbReference type="GO" id="GO:0003824">
    <property type="term" value="F:catalytic activity"/>
    <property type="evidence" value="ECO:0007669"/>
    <property type="project" value="InterPro"/>
</dbReference>
<dbReference type="EMBL" id="DSLG01000003">
    <property type="protein sequence ID" value="HEA86846.1"/>
    <property type="molecule type" value="Genomic_DNA"/>
</dbReference>
<keyword evidence="2" id="KW-0408">Iron</keyword>
<dbReference type="InterPro" id="IPR058240">
    <property type="entry name" value="rSAM_sf"/>
</dbReference>
<dbReference type="PANTHER" id="PTHR43432:SF6">
    <property type="entry name" value="RADICAL SAM CORE DOMAIN-CONTAINING PROTEIN"/>
    <property type="match status" value="1"/>
</dbReference>
<dbReference type="PANTHER" id="PTHR43432">
    <property type="entry name" value="SLR0285 PROTEIN"/>
    <property type="match status" value="1"/>
</dbReference>
<protein>
    <submittedName>
        <fullName evidence="5">Radical SAM protein</fullName>
    </submittedName>
</protein>
<dbReference type="Pfam" id="PF04055">
    <property type="entry name" value="Radical_SAM"/>
    <property type="match status" value="1"/>
</dbReference>
<evidence type="ECO:0000313" key="6">
    <source>
        <dbReference type="EMBL" id="HFJ53465.1"/>
    </source>
</evidence>
<evidence type="ECO:0000256" key="1">
    <source>
        <dbReference type="ARBA" id="ARBA00022723"/>
    </source>
</evidence>
<reference evidence="5" key="1">
    <citation type="journal article" date="2020" name="mSystems">
        <title>Genome- and Community-Level Interaction Insights into Carbon Utilization and Element Cycling Functions of Hydrothermarchaeota in Hydrothermal Sediment.</title>
        <authorList>
            <person name="Zhou Z."/>
            <person name="Liu Y."/>
            <person name="Xu W."/>
            <person name="Pan J."/>
            <person name="Luo Z.H."/>
            <person name="Li M."/>
        </authorList>
    </citation>
    <scope>NUCLEOTIDE SEQUENCE [LARGE SCALE GENOMIC DNA]</scope>
    <source>
        <strain evidence="5">SpSt-265</strain>
        <strain evidence="6">SpSt-465</strain>
    </source>
</reference>
<evidence type="ECO:0000259" key="4">
    <source>
        <dbReference type="Pfam" id="PF04055"/>
    </source>
</evidence>
<dbReference type="SFLD" id="SFLDS00029">
    <property type="entry name" value="Radical_SAM"/>
    <property type="match status" value="1"/>
</dbReference>
<accession>A0A7C1SCF2</accession>